<evidence type="ECO:0000313" key="13">
    <source>
        <dbReference type="Proteomes" id="UP000179807"/>
    </source>
</evidence>
<dbReference type="EMBL" id="MLAK01000001">
    <property type="protein sequence ID" value="OHT17657.1"/>
    <property type="molecule type" value="Genomic_DNA"/>
</dbReference>
<evidence type="ECO:0000256" key="4">
    <source>
        <dbReference type="ARBA" id="ARBA00022846"/>
    </source>
</evidence>
<reference evidence="12" key="1">
    <citation type="submission" date="2016-10" db="EMBL/GenBank/DDBJ databases">
        <authorList>
            <person name="Benchimol M."/>
            <person name="Almeida L.G."/>
            <person name="Vasconcelos A.T."/>
            <person name="Perreira-Neves A."/>
            <person name="Rosa I.A."/>
            <person name="Tasca T."/>
            <person name="Bogo M.R."/>
            <person name="de Souza W."/>
        </authorList>
    </citation>
    <scope>NUCLEOTIDE SEQUENCE [LARGE SCALE GENOMIC DNA]</scope>
    <source>
        <strain evidence="12">K</strain>
    </source>
</reference>
<feature type="region of interest" description="Disordered" evidence="11">
    <location>
        <begin position="79"/>
        <end position="99"/>
    </location>
</feature>
<dbReference type="PANTHER" id="PTHR14517:SF6">
    <property type="entry name" value="RE41410P"/>
    <property type="match status" value="1"/>
</dbReference>
<comment type="similarity">
    <text evidence="2">Belongs to the RIB43A family.</text>
</comment>
<dbReference type="InterPro" id="IPR008805">
    <property type="entry name" value="RIB43A"/>
</dbReference>
<feature type="compositionally biased region" description="Basic and acidic residues" evidence="11">
    <location>
        <begin position="79"/>
        <end position="94"/>
    </location>
</feature>
<proteinExistence type="inferred from homology"/>
<keyword evidence="4 12" id="KW-0282">Flagellum</keyword>
<dbReference type="AlphaFoldDB" id="A0A1J4L2B5"/>
<accession>A0A1J4L2B5</accession>
<evidence type="ECO:0000256" key="2">
    <source>
        <dbReference type="ARBA" id="ARBA00006875"/>
    </source>
</evidence>
<dbReference type="Pfam" id="PF05914">
    <property type="entry name" value="RIB43A"/>
    <property type="match status" value="1"/>
</dbReference>
<feature type="coiled-coil region" evidence="10">
    <location>
        <begin position="267"/>
        <end position="302"/>
    </location>
</feature>
<dbReference type="VEuPathDB" id="TrichDB:TRFO_00943"/>
<comment type="caution">
    <text evidence="12">The sequence shown here is derived from an EMBL/GenBank/DDBJ whole genome shotgun (WGS) entry which is preliminary data.</text>
</comment>
<evidence type="ECO:0000256" key="8">
    <source>
        <dbReference type="ARBA" id="ARBA00023273"/>
    </source>
</evidence>
<evidence type="ECO:0000256" key="9">
    <source>
        <dbReference type="ARBA" id="ARBA00046435"/>
    </source>
</evidence>
<dbReference type="OrthoDB" id="429119at2759"/>
<evidence type="ECO:0000313" key="12">
    <source>
        <dbReference type="EMBL" id="OHT17657.1"/>
    </source>
</evidence>
<sequence>MSPEDKENMRSTQMRQRLLDRKSHILDAHTRRVGLDINTLNEQVVEKQDIHQHVKAREDAFDHQLLTQQELLMEADERQRKQQKMMDQDRDRYRMSQQRPDQSLEYDIWRKDILKVSRPARVGDNDPTLGVSAGQIFNGEDLHISERLKSQARQREEWHNEQKREREAILRKEKIEELEDQVIELETQKKLDENERHSQYVKSQMMQEIANDNYQMMLQKKQNEVNQHNLELQQNDAQFRMNERSRTISEHMASRNEAPMEYRGMTIEEQKAIINEQNNQMLENEKRRMEEEERERQWNEYQEYLRAEGDRNQAMWLRRKQEEQRQLYQTRLQQEAEFKARERYLNKEIYGKNVPDDSFYNSWGNDVR</sequence>
<comment type="subcellular location">
    <subcellularLocation>
        <location evidence="1">Cytoplasm</location>
        <location evidence="1">Cytoskeleton</location>
        <location evidence="1">Flagellum axoneme</location>
    </subcellularLocation>
</comment>
<dbReference type="RefSeq" id="XP_068370793.1">
    <property type="nucleotide sequence ID" value="XM_068489812.1"/>
</dbReference>
<keyword evidence="7" id="KW-0206">Cytoskeleton</keyword>
<evidence type="ECO:0000256" key="7">
    <source>
        <dbReference type="ARBA" id="ARBA00023212"/>
    </source>
</evidence>
<evidence type="ECO:0000256" key="6">
    <source>
        <dbReference type="ARBA" id="ARBA00023069"/>
    </source>
</evidence>
<keyword evidence="5 10" id="KW-0175">Coiled coil</keyword>
<keyword evidence="3" id="KW-0963">Cytoplasm</keyword>
<evidence type="ECO:0000256" key="5">
    <source>
        <dbReference type="ARBA" id="ARBA00023054"/>
    </source>
</evidence>
<dbReference type="Proteomes" id="UP000179807">
    <property type="component" value="Unassembled WGS sequence"/>
</dbReference>
<organism evidence="12 13">
    <name type="scientific">Tritrichomonas foetus</name>
    <dbReference type="NCBI Taxonomy" id="1144522"/>
    <lineage>
        <taxon>Eukaryota</taxon>
        <taxon>Metamonada</taxon>
        <taxon>Parabasalia</taxon>
        <taxon>Tritrichomonadida</taxon>
        <taxon>Tritrichomonadidae</taxon>
        <taxon>Tritrichomonas</taxon>
    </lineage>
</organism>
<keyword evidence="13" id="KW-1185">Reference proteome</keyword>
<keyword evidence="6" id="KW-0969">Cilium</keyword>
<protein>
    <submittedName>
        <fullName evidence="12">Flagellar protofilament ribbon protein</fullName>
    </submittedName>
</protein>
<dbReference type="PANTHER" id="PTHR14517">
    <property type="entry name" value="RIB43A-RELATED"/>
    <property type="match status" value="1"/>
</dbReference>
<dbReference type="GeneID" id="94824516"/>
<evidence type="ECO:0000256" key="11">
    <source>
        <dbReference type="SAM" id="MobiDB-lite"/>
    </source>
</evidence>
<keyword evidence="8" id="KW-0966">Cell projection</keyword>
<evidence type="ECO:0000256" key="10">
    <source>
        <dbReference type="SAM" id="Coils"/>
    </source>
</evidence>
<evidence type="ECO:0000256" key="3">
    <source>
        <dbReference type="ARBA" id="ARBA00022490"/>
    </source>
</evidence>
<feature type="coiled-coil region" evidence="10">
    <location>
        <begin position="168"/>
        <end position="238"/>
    </location>
</feature>
<gene>
    <name evidence="12" type="ORF">TRFO_00943</name>
</gene>
<name>A0A1J4L2B5_9EUKA</name>
<evidence type="ECO:0000256" key="1">
    <source>
        <dbReference type="ARBA" id="ARBA00004611"/>
    </source>
</evidence>
<comment type="subunit">
    <text evidence="9">Microtubule inner protein component of sperm flagellar doublet microtubules.</text>
</comment>